<feature type="region of interest" description="Disordered" evidence="2">
    <location>
        <begin position="1"/>
        <end position="25"/>
    </location>
</feature>
<evidence type="ECO:0000256" key="2">
    <source>
        <dbReference type="SAM" id="MobiDB-lite"/>
    </source>
</evidence>
<evidence type="ECO:0000313" key="3">
    <source>
        <dbReference type="EMBL" id="CAH3020207.1"/>
    </source>
</evidence>
<reference evidence="3 4" key="1">
    <citation type="submission" date="2022-05" db="EMBL/GenBank/DDBJ databases">
        <authorList>
            <consortium name="Genoscope - CEA"/>
            <person name="William W."/>
        </authorList>
    </citation>
    <scope>NUCLEOTIDE SEQUENCE [LARGE SCALE GENOMIC DNA]</scope>
</reference>
<dbReference type="Proteomes" id="UP001159427">
    <property type="component" value="Unassembled WGS sequence"/>
</dbReference>
<evidence type="ECO:0000256" key="1">
    <source>
        <dbReference type="SAM" id="Coils"/>
    </source>
</evidence>
<organism evidence="3 4">
    <name type="scientific">Porites evermanni</name>
    <dbReference type="NCBI Taxonomy" id="104178"/>
    <lineage>
        <taxon>Eukaryota</taxon>
        <taxon>Metazoa</taxon>
        <taxon>Cnidaria</taxon>
        <taxon>Anthozoa</taxon>
        <taxon>Hexacorallia</taxon>
        <taxon>Scleractinia</taxon>
        <taxon>Fungiina</taxon>
        <taxon>Poritidae</taxon>
        <taxon>Porites</taxon>
    </lineage>
</organism>
<feature type="coiled-coil region" evidence="1">
    <location>
        <begin position="51"/>
        <end position="113"/>
    </location>
</feature>
<protein>
    <submittedName>
        <fullName evidence="3">Uncharacterized protein</fullName>
    </submittedName>
</protein>
<accession>A0ABN8LUC4</accession>
<name>A0ABN8LUC4_9CNID</name>
<keyword evidence="1" id="KW-0175">Coiled coil</keyword>
<proteinExistence type="predicted"/>
<feature type="non-terminal residue" evidence="3">
    <location>
        <position position="670"/>
    </location>
</feature>
<evidence type="ECO:0000313" key="4">
    <source>
        <dbReference type="Proteomes" id="UP001159427"/>
    </source>
</evidence>
<gene>
    <name evidence="3" type="ORF">PEVE_00006249</name>
</gene>
<comment type="caution">
    <text evidence="3">The sequence shown here is derived from an EMBL/GenBank/DDBJ whole genome shotgun (WGS) entry which is preliminary data.</text>
</comment>
<keyword evidence="4" id="KW-1185">Reference proteome</keyword>
<sequence>SEEKLCSKSRKCSKQDRHSGKCKKDRQFHPFWETSRFQVRNSLKREFSETNEQLISDYERKSARFTDLERREEKAEAKEMEAEQLLKDAKEKAKKHEDDLELLKKEYNRFKLMLGQTQQGRSKRTQNATTFEIISDFKSSTRYRRRQETKEMLEYIHGGDEGALYGAWDFLASFASKEIIDKLISSYKRGKYLQGVFGTAVKDFNNSEEALKQAVAVKFQNYLSRRKFNLVCKTQSSVYDADQEVWLPRNIKCMDAEIALPKIVSDLKVDHFVKSLDIGHVCQISNYPGVSRTVTGLVFMILDLHLRLPRLHKQLIWFNGNKNHFIFQFSDDGAPETSEQAMSIGSLTCWNFGSRVRSREFHYLLHCLSVSEKESVMEDIWKQHTEEMRVLEGNILTVRGQQCTLEFQPSADQSWQSWANNELNQAATYPSPYANVHKGQLSKMGGTIGNDSNCTWEVPTQEKRQEDLGKVQAFQKTLPKDLNPTQGHKKTLEFMANNGLRQLGEPRIGEFANRQRPEPVHNEINAWQHILNMLYKEALQRNNVDLFLEVLSSPVDTTEIANIRLSRPQLTTPHQEGVGERVRQVDIVNRQAEVFNENMQTASVTPDVSGRKPGCGLSFVASKIREHHNDKDHRANNLSTRLIGEQAIALAKYSYRLIDALEITDESSAQ</sequence>
<feature type="non-terminal residue" evidence="3">
    <location>
        <position position="1"/>
    </location>
</feature>
<dbReference type="EMBL" id="CALNXI010000140">
    <property type="protein sequence ID" value="CAH3020207.1"/>
    <property type="molecule type" value="Genomic_DNA"/>
</dbReference>